<organism evidence="3 4">
    <name type="scientific">Arthrobacter pityocampae</name>
    <dbReference type="NCBI Taxonomy" id="547334"/>
    <lineage>
        <taxon>Bacteria</taxon>
        <taxon>Bacillati</taxon>
        <taxon>Actinomycetota</taxon>
        <taxon>Actinomycetes</taxon>
        <taxon>Micrococcales</taxon>
        <taxon>Micrococcaceae</taxon>
        <taxon>Arthrobacter</taxon>
    </lineage>
</organism>
<keyword evidence="2" id="KW-0812">Transmembrane</keyword>
<keyword evidence="2" id="KW-1133">Transmembrane helix</keyword>
<feature type="compositionally biased region" description="Basic and acidic residues" evidence="1">
    <location>
        <begin position="12"/>
        <end position="21"/>
    </location>
</feature>
<proteinExistence type="predicted"/>
<accession>A0A2S5IUG0</accession>
<feature type="transmembrane region" description="Helical" evidence="2">
    <location>
        <begin position="57"/>
        <end position="84"/>
    </location>
</feature>
<evidence type="ECO:0000256" key="1">
    <source>
        <dbReference type="SAM" id="MobiDB-lite"/>
    </source>
</evidence>
<gene>
    <name evidence="3" type="ORF">C4K88_14580</name>
</gene>
<feature type="transmembrane region" description="Helical" evidence="2">
    <location>
        <begin position="124"/>
        <end position="143"/>
    </location>
</feature>
<feature type="transmembrane region" description="Helical" evidence="2">
    <location>
        <begin position="91"/>
        <end position="112"/>
    </location>
</feature>
<dbReference type="Proteomes" id="UP000239297">
    <property type="component" value="Unassembled WGS sequence"/>
</dbReference>
<keyword evidence="2" id="KW-0472">Membrane</keyword>
<reference evidence="3 4" key="1">
    <citation type="journal article" date="2014" name="Int. J. Syst. Evol. Microbiol.">
        <title>Arthrobacter pityocampae sp. nov., isolated from Thaumetopoea pityocampa (Lep., Thaumetopoeidae).</title>
        <authorList>
            <person name="Ince I.A."/>
            <person name="Demirbag Z."/>
            <person name="Kati H."/>
        </authorList>
    </citation>
    <scope>NUCLEOTIDE SEQUENCE [LARGE SCALE GENOMIC DNA]</scope>
    <source>
        <strain evidence="3 4">Tp2</strain>
    </source>
</reference>
<dbReference type="AlphaFoldDB" id="A0A2S5IUG0"/>
<evidence type="ECO:0000256" key="2">
    <source>
        <dbReference type="SAM" id="Phobius"/>
    </source>
</evidence>
<name>A0A2S5IUG0_9MICC</name>
<dbReference type="OrthoDB" id="4947244at2"/>
<comment type="caution">
    <text evidence="3">The sequence shown here is derived from an EMBL/GenBank/DDBJ whole genome shotgun (WGS) entry which is preliminary data.</text>
</comment>
<feature type="region of interest" description="Disordered" evidence="1">
    <location>
        <begin position="1"/>
        <end position="21"/>
    </location>
</feature>
<feature type="transmembrane region" description="Helical" evidence="2">
    <location>
        <begin position="24"/>
        <end position="51"/>
    </location>
</feature>
<sequence length="146" mass="14919">MTGDPTMTSDDDAGRPTPDPRRRVTFGVGAVAVGFLVGLATLALAFALSWGPAAPGVFLLALAYGVGVGTITGLPLGVGLGLLLRPVANQWVHVGVFFAAFTLVSFAVITLLSPSRVLLESLPIALIIGGAGALARASVWKLVRVQ</sequence>
<evidence type="ECO:0000313" key="4">
    <source>
        <dbReference type="Proteomes" id="UP000239297"/>
    </source>
</evidence>
<dbReference type="EMBL" id="PRKW01000006">
    <property type="protein sequence ID" value="PPB48194.1"/>
    <property type="molecule type" value="Genomic_DNA"/>
</dbReference>
<dbReference type="RefSeq" id="WP_104122360.1">
    <property type="nucleotide sequence ID" value="NZ_PRKW01000006.1"/>
</dbReference>
<protein>
    <submittedName>
        <fullName evidence="3">Uncharacterized protein</fullName>
    </submittedName>
</protein>
<keyword evidence="4" id="KW-1185">Reference proteome</keyword>
<evidence type="ECO:0000313" key="3">
    <source>
        <dbReference type="EMBL" id="PPB48194.1"/>
    </source>
</evidence>